<dbReference type="InterPro" id="IPR023476">
    <property type="entry name" value="Pep_tRNA_hydro_II_dom_sf"/>
</dbReference>
<evidence type="ECO:0000313" key="5">
    <source>
        <dbReference type="EMBL" id="WFD39214.1"/>
    </source>
</evidence>
<dbReference type="Pfam" id="PF01981">
    <property type="entry name" value="PTH2"/>
    <property type="match status" value="1"/>
</dbReference>
<dbReference type="CDD" id="cd02430">
    <property type="entry name" value="PTH2"/>
    <property type="match status" value="1"/>
</dbReference>
<accession>A0AAF0F388</accession>
<dbReference type="Proteomes" id="UP001217754">
    <property type="component" value="Chromosome 3"/>
</dbReference>
<dbReference type="PANTHER" id="PTHR12649">
    <property type="entry name" value="PEPTIDYL-TRNA HYDROLASE 2"/>
    <property type="match status" value="1"/>
</dbReference>
<dbReference type="NCBIfam" id="TIGR00283">
    <property type="entry name" value="arch_pth2"/>
    <property type="match status" value="1"/>
</dbReference>
<dbReference type="GeneID" id="85225835"/>
<dbReference type="GO" id="GO:0005829">
    <property type="term" value="C:cytosol"/>
    <property type="evidence" value="ECO:0007669"/>
    <property type="project" value="TreeGrafter"/>
</dbReference>
<dbReference type="RefSeq" id="XP_060122111.1">
    <property type="nucleotide sequence ID" value="XM_060266128.1"/>
</dbReference>
<gene>
    <name evidence="5" type="ORF">MJAP1_002184</name>
</gene>
<evidence type="ECO:0000256" key="2">
    <source>
        <dbReference type="ARBA" id="ARBA00022801"/>
    </source>
</evidence>
<dbReference type="SUPFAM" id="SSF102462">
    <property type="entry name" value="Peptidyl-tRNA hydrolase II"/>
    <property type="match status" value="1"/>
</dbReference>
<organism evidence="5 6">
    <name type="scientific">Malassezia japonica</name>
    <dbReference type="NCBI Taxonomy" id="223818"/>
    <lineage>
        <taxon>Eukaryota</taxon>
        <taxon>Fungi</taxon>
        <taxon>Dikarya</taxon>
        <taxon>Basidiomycota</taxon>
        <taxon>Ustilaginomycotina</taxon>
        <taxon>Malasseziomycetes</taxon>
        <taxon>Malasseziales</taxon>
        <taxon>Malasseziaceae</taxon>
        <taxon>Malassezia</taxon>
    </lineage>
</organism>
<dbReference type="InterPro" id="IPR002833">
    <property type="entry name" value="PTH2"/>
</dbReference>
<keyword evidence="2 5" id="KW-0378">Hydrolase</keyword>
<comment type="similarity">
    <text evidence="3">Belongs to the PTH2 family.</text>
</comment>
<evidence type="ECO:0000256" key="3">
    <source>
        <dbReference type="ARBA" id="ARBA00038050"/>
    </source>
</evidence>
<dbReference type="AlphaFoldDB" id="A0AAF0F388"/>
<evidence type="ECO:0000256" key="1">
    <source>
        <dbReference type="ARBA" id="ARBA00013260"/>
    </source>
</evidence>
<name>A0AAF0F388_9BASI</name>
<evidence type="ECO:0000256" key="4">
    <source>
        <dbReference type="ARBA" id="ARBA00048707"/>
    </source>
</evidence>
<protein>
    <recommendedName>
        <fullName evidence="1">peptidyl-tRNA hydrolase</fullName>
        <ecNumber evidence="1">3.1.1.29</ecNumber>
    </recommendedName>
</protein>
<keyword evidence="6" id="KW-1185">Reference proteome</keyword>
<reference evidence="5" key="1">
    <citation type="submission" date="2023-03" db="EMBL/GenBank/DDBJ databases">
        <title>Mating type loci evolution in Malassezia.</title>
        <authorList>
            <person name="Coelho M.A."/>
        </authorList>
    </citation>
    <scope>NUCLEOTIDE SEQUENCE</scope>
    <source>
        <strain evidence="5">CBS 9431</strain>
    </source>
</reference>
<evidence type="ECO:0000313" key="6">
    <source>
        <dbReference type="Proteomes" id="UP001217754"/>
    </source>
</evidence>
<dbReference type="GO" id="GO:0004045">
    <property type="term" value="F:peptidyl-tRNA hydrolase activity"/>
    <property type="evidence" value="ECO:0007669"/>
    <property type="project" value="UniProtKB-EC"/>
</dbReference>
<dbReference type="Gene3D" id="3.40.1490.10">
    <property type="entry name" value="Bit1"/>
    <property type="match status" value="1"/>
</dbReference>
<dbReference type="PANTHER" id="PTHR12649:SF11">
    <property type="entry name" value="PEPTIDYL-TRNA HYDROLASE 2, MITOCHONDRIAL"/>
    <property type="match status" value="1"/>
</dbReference>
<sequence length="107" mass="11567">MDLKMDKGKIAAQCGHATLAAYKLAKRITPHYVQTWQKLGQTKIAVKIPDEQQLMALADAAKALGVSARVIQDAGRTQVDPGSRTVIGLGPAPISVMDQLTRQFKLL</sequence>
<proteinExistence type="inferred from homology"/>
<dbReference type="FunFam" id="3.40.1490.10:FF:000001">
    <property type="entry name" value="Peptidyl-tRNA hydrolase 2"/>
    <property type="match status" value="1"/>
</dbReference>
<comment type="catalytic activity">
    <reaction evidence="4">
        <text>an N-acyl-L-alpha-aminoacyl-tRNA + H2O = an N-acyl-L-amino acid + a tRNA + H(+)</text>
        <dbReference type="Rhea" id="RHEA:54448"/>
        <dbReference type="Rhea" id="RHEA-COMP:10123"/>
        <dbReference type="Rhea" id="RHEA-COMP:13883"/>
        <dbReference type="ChEBI" id="CHEBI:15377"/>
        <dbReference type="ChEBI" id="CHEBI:15378"/>
        <dbReference type="ChEBI" id="CHEBI:59874"/>
        <dbReference type="ChEBI" id="CHEBI:78442"/>
        <dbReference type="ChEBI" id="CHEBI:138191"/>
        <dbReference type="EC" id="3.1.1.29"/>
    </reaction>
</comment>
<dbReference type="EC" id="3.1.1.29" evidence="1"/>
<dbReference type="EMBL" id="CP119960">
    <property type="protein sequence ID" value="WFD39214.1"/>
    <property type="molecule type" value="Genomic_DNA"/>
</dbReference>